<feature type="region of interest" description="Disordered" evidence="1">
    <location>
        <begin position="296"/>
        <end position="325"/>
    </location>
</feature>
<accession>A0A5M6C034</accession>
<dbReference type="EMBL" id="CP144057">
    <property type="protein sequence ID" value="WWD19924.1"/>
    <property type="molecule type" value="Genomic_DNA"/>
</dbReference>
<feature type="region of interest" description="Disordered" evidence="1">
    <location>
        <begin position="247"/>
        <end position="269"/>
    </location>
</feature>
<feature type="compositionally biased region" description="Low complexity" evidence="1">
    <location>
        <begin position="594"/>
        <end position="603"/>
    </location>
</feature>
<feature type="region of interest" description="Disordered" evidence="1">
    <location>
        <begin position="367"/>
        <end position="391"/>
    </location>
</feature>
<dbReference type="Proteomes" id="UP000322225">
    <property type="component" value="Chromosome 7"/>
</dbReference>
<name>A0A5M6C034_9TREE</name>
<feature type="compositionally biased region" description="Pro residues" evidence="1">
    <location>
        <begin position="305"/>
        <end position="320"/>
    </location>
</feature>
<feature type="region of interest" description="Disordered" evidence="1">
    <location>
        <begin position="702"/>
        <end position="726"/>
    </location>
</feature>
<evidence type="ECO:0000313" key="2">
    <source>
        <dbReference type="EMBL" id="WWD19924.1"/>
    </source>
</evidence>
<proteinExistence type="predicted"/>
<feature type="region of interest" description="Disordered" evidence="1">
    <location>
        <begin position="403"/>
        <end position="440"/>
    </location>
</feature>
<feature type="compositionally biased region" description="Basic residues" evidence="1">
    <location>
        <begin position="706"/>
        <end position="723"/>
    </location>
</feature>
<dbReference type="AlphaFoldDB" id="A0A5M6C034"/>
<feature type="compositionally biased region" description="Low complexity" evidence="1">
    <location>
        <begin position="374"/>
        <end position="391"/>
    </location>
</feature>
<keyword evidence="3" id="KW-1185">Reference proteome</keyword>
<dbReference type="RefSeq" id="XP_031860320.1">
    <property type="nucleotide sequence ID" value="XM_032005359.1"/>
</dbReference>
<protein>
    <submittedName>
        <fullName evidence="2">Uncharacterized protein</fullName>
    </submittedName>
</protein>
<reference evidence="2" key="2">
    <citation type="submission" date="2024-01" db="EMBL/GenBank/DDBJ databases">
        <title>Comparative genomics of Cryptococcus and Kwoniella reveals pathogenesis evolution and contrasting modes of karyotype evolution via chromosome fusion or intercentromeric recombination.</title>
        <authorList>
            <person name="Coelho M.A."/>
            <person name="David-Palma M."/>
            <person name="Shea T."/>
            <person name="Bowers K."/>
            <person name="McGinley-Smith S."/>
            <person name="Mohammad A.W."/>
            <person name="Gnirke A."/>
            <person name="Yurkov A.M."/>
            <person name="Nowrousian M."/>
            <person name="Sun S."/>
            <person name="Cuomo C.A."/>
            <person name="Heitman J."/>
        </authorList>
    </citation>
    <scope>NUCLEOTIDE SEQUENCE</scope>
    <source>
        <strain evidence="2">CBS 12478</strain>
    </source>
</reference>
<evidence type="ECO:0000256" key="1">
    <source>
        <dbReference type="SAM" id="MobiDB-lite"/>
    </source>
</evidence>
<feature type="region of interest" description="Disordered" evidence="1">
    <location>
        <begin position="527"/>
        <end position="603"/>
    </location>
</feature>
<feature type="compositionally biased region" description="Basic and acidic residues" evidence="1">
    <location>
        <begin position="827"/>
        <end position="862"/>
    </location>
</feature>
<sequence>MWASSTAYCSSSSSSELLYTPPYRPGIFQGLVFNVQRTCKEADLASRQIQIAAMKRLILDNGGTIANSPDLPNVNFILVRLRGPSTDRCYRTITVRPNNILTVPQEVLRREGWAYWQILQAFGTIVDDQGVLLKRGSAKVMGWDWAMQCLSEGRLIIGQEASVLWEVKGRYDRSNRRDRTINPSPTSGVYAMLSRPPIFPFHTPTGPSSFRPLPPPLLPPQRAAVFEAPTNHPQISAHIPGRSSCYVPRDRAPSHSIVPPASQQPIPSVLPTKSATLTKISPSAAKPISLAQGSTELPCTSLKQPPQPSVTPPLPPPPEPDQATQCLRPETYTDTESTHQPNEDHSGIQLVVGDLELTDDDLVDLFSESDDSESMPPSRVEHTATPAKAKATPKVIPIIDLTMSDDDDEDNAGTIDPDQRFASPSPYSSPPPQHRSPRRERCDMAYNAPGRIEDTSIQRTSPAPPVPEVTMTAGVDTATPDCPNNCGPIWSEDDNEDDDDYLDQMLAPSSLSPFCMALLCPRLRRSGRGDEVRNNEGEMSGTNRQHNSPCSSPLSPPPPTQKDDLAAPVRSHTPASPNDFAHAHEGEASRPIVSTTTTTLSSSQRLPLFMQRPQPNFSVATNDLQMYRSRASTLTRTESLTPPLSMLLTPLGTTYTDLSFAPDRNGSGGVSEINEHMDQDKERSESPESLIICDMPSPVIRPVPISKHRAAGPGTKRKIRVSKSKSSSFLGGNIPDRIKILAKAKWENEKGAKLPLRAIFRQLEKKHGTSYDSWKKLMYGPRRAVYAPHFKREIERLKERDAHSRRVPGVTPLSISSLEHGNTTVGEDVRKEETAQKMDEHEEDVRMQDEQDEERSAEKGGDPSEWGGYESEEGQGQQHENESDSEDEIPLALALRRRAL</sequence>
<feature type="compositionally biased region" description="Basic and acidic residues" evidence="1">
    <location>
        <begin position="527"/>
        <end position="536"/>
    </location>
</feature>
<dbReference type="GeneID" id="43589503"/>
<feature type="compositionally biased region" description="Low complexity" evidence="1">
    <location>
        <begin position="864"/>
        <end position="878"/>
    </location>
</feature>
<dbReference type="KEGG" id="ksn:43589503"/>
<evidence type="ECO:0000313" key="3">
    <source>
        <dbReference type="Proteomes" id="UP000322225"/>
    </source>
</evidence>
<organism evidence="2 3">
    <name type="scientific">Kwoniella shandongensis</name>
    <dbReference type="NCBI Taxonomy" id="1734106"/>
    <lineage>
        <taxon>Eukaryota</taxon>
        <taxon>Fungi</taxon>
        <taxon>Dikarya</taxon>
        <taxon>Basidiomycota</taxon>
        <taxon>Agaricomycotina</taxon>
        <taxon>Tremellomycetes</taxon>
        <taxon>Tremellales</taxon>
        <taxon>Cryptococcaceae</taxon>
        <taxon>Kwoniella</taxon>
    </lineage>
</organism>
<feature type="region of interest" description="Disordered" evidence="1">
    <location>
        <begin position="801"/>
        <end position="900"/>
    </location>
</feature>
<gene>
    <name evidence="2" type="ORF">CI109_104396</name>
</gene>
<reference evidence="2" key="1">
    <citation type="submission" date="2017-08" db="EMBL/GenBank/DDBJ databases">
        <authorList>
            <person name="Cuomo C."/>
            <person name="Billmyre B."/>
            <person name="Heitman J."/>
        </authorList>
    </citation>
    <scope>NUCLEOTIDE SEQUENCE</scope>
    <source>
        <strain evidence="2">CBS 12478</strain>
    </source>
</reference>
<feature type="compositionally biased region" description="Polar residues" evidence="1">
    <location>
        <begin position="813"/>
        <end position="825"/>
    </location>
</feature>